<name>A0AAE0UJ31_9TELE</name>
<organism evidence="2 3">
    <name type="scientific">Hemibagrus guttatus</name>
    <dbReference type="NCBI Taxonomy" id="175788"/>
    <lineage>
        <taxon>Eukaryota</taxon>
        <taxon>Metazoa</taxon>
        <taxon>Chordata</taxon>
        <taxon>Craniata</taxon>
        <taxon>Vertebrata</taxon>
        <taxon>Euteleostomi</taxon>
        <taxon>Actinopterygii</taxon>
        <taxon>Neopterygii</taxon>
        <taxon>Teleostei</taxon>
        <taxon>Ostariophysi</taxon>
        <taxon>Siluriformes</taxon>
        <taxon>Bagridae</taxon>
        <taxon>Hemibagrus</taxon>
    </lineage>
</organism>
<dbReference type="PANTHER" id="PTHR23022:SF135">
    <property type="entry name" value="SI:DKEY-77F5.3"/>
    <property type="match status" value="1"/>
</dbReference>
<accession>A0AAE0UJ31</accession>
<dbReference type="Gene3D" id="3.30.420.10">
    <property type="entry name" value="Ribonuclease H-like superfamily/Ribonuclease H"/>
    <property type="match status" value="1"/>
</dbReference>
<evidence type="ECO:0000313" key="2">
    <source>
        <dbReference type="EMBL" id="KAK3506627.1"/>
    </source>
</evidence>
<dbReference type="Proteomes" id="UP001274896">
    <property type="component" value="Unassembled WGS sequence"/>
</dbReference>
<evidence type="ECO:0000259" key="1">
    <source>
        <dbReference type="Pfam" id="PF01498"/>
    </source>
</evidence>
<keyword evidence="3" id="KW-1185">Reference proteome</keyword>
<feature type="domain" description="Transposase Tc1-like" evidence="1">
    <location>
        <begin position="34"/>
        <end position="105"/>
    </location>
</feature>
<comment type="caution">
    <text evidence="2">The sequence shown here is derived from an EMBL/GenBank/DDBJ whole genome shotgun (WGS) entry which is preliminary data.</text>
</comment>
<dbReference type="AlphaFoldDB" id="A0AAE0UJ31"/>
<reference evidence="2" key="1">
    <citation type="submission" date="2023-06" db="EMBL/GenBank/DDBJ databases">
        <title>Male Hemibagrus guttatus genome.</title>
        <authorList>
            <person name="Bian C."/>
        </authorList>
    </citation>
    <scope>NUCLEOTIDE SEQUENCE</scope>
    <source>
        <strain evidence="2">Male_cb2023</strain>
        <tissue evidence="2">Muscle</tissue>
    </source>
</reference>
<dbReference type="GO" id="GO:0003677">
    <property type="term" value="F:DNA binding"/>
    <property type="evidence" value="ECO:0007669"/>
    <property type="project" value="InterPro"/>
</dbReference>
<dbReference type="InterPro" id="IPR052338">
    <property type="entry name" value="Transposase_5"/>
</dbReference>
<evidence type="ECO:0000313" key="3">
    <source>
        <dbReference type="Proteomes" id="UP001274896"/>
    </source>
</evidence>
<dbReference type="PANTHER" id="PTHR23022">
    <property type="entry name" value="TRANSPOSABLE ELEMENT-RELATED"/>
    <property type="match status" value="1"/>
</dbReference>
<proteinExistence type="predicted"/>
<dbReference type="Pfam" id="PF01498">
    <property type="entry name" value="HTH_Tnp_Tc3_2"/>
    <property type="match status" value="1"/>
</dbReference>
<dbReference type="GO" id="GO:0015074">
    <property type="term" value="P:DNA integration"/>
    <property type="evidence" value="ECO:0007669"/>
    <property type="project" value="InterPro"/>
</dbReference>
<sequence length="218" mass="25203">MSTVASIFHKWRKFRTTRTLPRAGHPAKPSDRGRRTLVREVTKNPMVTLKQLQRFSVERGDPSRRTTTSAALHQSSLYGRVTRRKALLSKRHMMAYLESAKSHLKDSQTMRNKILWSDETKIELFGLNGKRHVWRKPGTAHHLPNTIPTVKHGGGSIMLWGCISATGTRRLVRIERKMNAAMYRDILDESLLQSALDLRLGRWFIFQQDNNPEHRVQT</sequence>
<protein>
    <recommendedName>
        <fullName evidence="1">Transposase Tc1-like domain-containing protein</fullName>
    </recommendedName>
</protein>
<dbReference type="InterPro" id="IPR002492">
    <property type="entry name" value="Transposase_Tc1-like"/>
</dbReference>
<dbReference type="GO" id="GO:0006313">
    <property type="term" value="P:DNA transposition"/>
    <property type="evidence" value="ECO:0007669"/>
    <property type="project" value="InterPro"/>
</dbReference>
<dbReference type="EMBL" id="JAUCMX010000030">
    <property type="protein sequence ID" value="KAK3506627.1"/>
    <property type="molecule type" value="Genomic_DNA"/>
</dbReference>
<dbReference type="InterPro" id="IPR036397">
    <property type="entry name" value="RNaseH_sf"/>
</dbReference>
<gene>
    <name evidence="2" type="ORF">QTP70_011142</name>
</gene>